<name>A0A0B4X723_9HYPH</name>
<protein>
    <submittedName>
        <fullName evidence="2">Uncharacterized protein</fullName>
    </submittedName>
</protein>
<evidence type="ECO:0000313" key="2">
    <source>
        <dbReference type="EMBL" id="AJD43849.1"/>
    </source>
</evidence>
<keyword evidence="3" id="KW-1185">Reference proteome</keyword>
<dbReference type="KEGG" id="rga:RGR602_PB00315"/>
<feature type="region of interest" description="Disordered" evidence="1">
    <location>
        <begin position="1"/>
        <end position="24"/>
    </location>
</feature>
<dbReference type="AlphaFoldDB" id="A0A0B4X723"/>
<proteinExistence type="predicted"/>
<feature type="compositionally biased region" description="Basic and acidic residues" evidence="1">
    <location>
        <begin position="10"/>
        <end position="24"/>
    </location>
</feature>
<evidence type="ECO:0000313" key="3">
    <source>
        <dbReference type="Proteomes" id="UP000031368"/>
    </source>
</evidence>
<dbReference type="Proteomes" id="UP000031368">
    <property type="component" value="Plasmid pRgalR602b"/>
</dbReference>
<evidence type="ECO:0000256" key="1">
    <source>
        <dbReference type="SAM" id="MobiDB-lite"/>
    </source>
</evidence>
<accession>A0A0B4X723</accession>
<sequence>MHPQAHRGGIRLDQDSRGQDKTKLRGRDRVGWAFTFAAAAYDLVRLQKLMAVFGLPAGLRQAGIGLACEAHL</sequence>
<gene>
    <name evidence="2" type="ORF">RGR602_PB00315</name>
</gene>
<dbReference type="HOGENOM" id="CLU_2719504_0_0_5"/>
<organism evidence="2 3">
    <name type="scientific">Rhizobium gallicum bv. gallicum R602sp</name>
    <dbReference type="NCBI Taxonomy" id="1041138"/>
    <lineage>
        <taxon>Bacteria</taxon>
        <taxon>Pseudomonadati</taxon>
        <taxon>Pseudomonadota</taxon>
        <taxon>Alphaproteobacteria</taxon>
        <taxon>Hyphomicrobiales</taxon>
        <taxon>Rhizobiaceae</taxon>
        <taxon>Rhizobium/Agrobacterium group</taxon>
        <taxon>Rhizobium</taxon>
    </lineage>
</organism>
<geneLocation type="plasmid" evidence="2 3">
    <name>pRgalR602b</name>
</geneLocation>
<keyword evidence="2" id="KW-0614">Plasmid</keyword>
<reference evidence="2 3" key="1">
    <citation type="submission" date="2013-11" db="EMBL/GenBank/DDBJ databases">
        <title>Complete genome sequence of Rhizobium gallicum bv. gallicum R602.</title>
        <authorList>
            <person name="Bustos P."/>
            <person name="Santamaria R.I."/>
            <person name="Lozano L."/>
            <person name="Acosta J.L."/>
            <person name="Ormeno-Orrillo E."/>
            <person name="Rogel M.A."/>
            <person name="Romero D."/>
            <person name="Cevallos M.A."/>
            <person name="Martinez-Romero E."/>
            <person name="Gonzalez V."/>
        </authorList>
    </citation>
    <scope>NUCLEOTIDE SEQUENCE [LARGE SCALE GENOMIC DNA]</scope>
    <source>
        <strain evidence="2 3">R602</strain>
        <plasmid evidence="2 3">pRgalR602b</plasmid>
    </source>
</reference>
<dbReference type="EMBL" id="CP006879">
    <property type="protein sequence ID" value="AJD43849.1"/>
    <property type="molecule type" value="Genomic_DNA"/>
</dbReference>